<feature type="transmembrane region" description="Helical" evidence="2">
    <location>
        <begin position="75"/>
        <end position="99"/>
    </location>
</feature>
<proteinExistence type="predicted"/>
<gene>
    <name evidence="3" type="ORF">CALVIDRAFT_215638</name>
</gene>
<evidence type="ECO:0000313" key="4">
    <source>
        <dbReference type="Proteomes" id="UP000076738"/>
    </source>
</evidence>
<dbReference type="EMBL" id="KV417268">
    <property type="protein sequence ID" value="KZP00860.1"/>
    <property type="molecule type" value="Genomic_DNA"/>
</dbReference>
<evidence type="ECO:0000313" key="3">
    <source>
        <dbReference type="EMBL" id="KZP00860.1"/>
    </source>
</evidence>
<organism evidence="3 4">
    <name type="scientific">Calocera viscosa (strain TUFC12733)</name>
    <dbReference type="NCBI Taxonomy" id="1330018"/>
    <lineage>
        <taxon>Eukaryota</taxon>
        <taxon>Fungi</taxon>
        <taxon>Dikarya</taxon>
        <taxon>Basidiomycota</taxon>
        <taxon>Agaricomycotina</taxon>
        <taxon>Dacrymycetes</taxon>
        <taxon>Dacrymycetales</taxon>
        <taxon>Dacrymycetaceae</taxon>
        <taxon>Calocera</taxon>
    </lineage>
</organism>
<reference evidence="3 4" key="1">
    <citation type="journal article" date="2016" name="Mol. Biol. Evol.">
        <title>Comparative Genomics of Early-Diverging Mushroom-Forming Fungi Provides Insights into the Origins of Lignocellulose Decay Capabilities.</title>
        <authorList>
            <person name="Nagy L.G."/>
            <person name="Riley R."/>
            <person name="Tritt A."/>
            <person name="Adam C."/>
            <person name="Daum C."/>
            <person name="Floudas D."/>
            <person name="Sun H."/>
            <person name="Yadav J.S."/>
            <person name="Pangilinan J."/>
            <person name="Larsson K.H."/>
            <person name="Matsuura K."/>
            <person name="Barry K."/>
            <person name="Labutti K."/>
            <person name="Kuo R."/>
            <person name="Ohm R.A."/>
            <person name="Bhattacharya S.S."/>
            <person name="Shirouzu T."/>
            <person name="Yoshinaga Y."/>
            <person name="Martin F.M."/>
            <person name="Grigoriev I.V."/>
            <person name="Hibbett D.S."/>
        </authorList>
    </citation>
    <scope>NUCLEOTIDE SEQUENCE [LARGE SCALE GENOMIC DNA]</scope>
    <source>
        <strain evidence="3 4">TUFC12733</strain>
    </source>
</reference>
<protein>
    <submittedName>
        <fullName evidence="3">Uncharacterized protein</fullName>
    </submittedName>
</protein>
<keyword evidence="2" id="KW-0812">Transmembrane</keyword>
<dbReference type="AlphaFoldDB" id="A0A167RFQ2"/>
<evidence type="ECO:0000256" key="2">
    <source>
        <dbReference type="SAM" id="Phobius"/>
    </source>
</evidence>
<feature type="region of interest" description="Disordered" evidence="1">
    <location>
        <begin position="24"/>
        <end position="68"/>
    </location>
</feature>
<feature type="compositionally biased region" description="Basic and acidic residues" evidence="1">
    <location>
        <begin position="45"/>
        <end position="62"/>
    </location>
</feature>
<name>A0A167RFQ2_CALVF</name>
<keyword evidence="4" id="KW-1185">Reference proteome</keyword>
<accession>A0A167RFQ2</accession>
<dbReference type="Proteomes" id="UP000076738">
    <property type="component" value="Unassembled WGS sequence"/>
</dbReference>
<sequence>MGSQFQVPSSSPFALFGSDIMQPPYYRTPHAPPKSRRPANMRIQEQQHKDPANEIPEARSQKPETSPDTAVSHSILTLLFATFFLSFFMTSLFLIFVLVRQNGSANRDVCAY</sequence>
<keyword evidence="2" id="KW-0472">Membrane</keyword>
<evidence type="ECO:0000256" key="1">
    <source>
        <dbReference type="SAM" id="MobiDB-lite"/>
    </source>
</evidence>
<keyword evidence="2" id="KW-1133">Transmembrane helix</keyword>